<dbReference type="Proteomes" id="UP000305874">
    <property type="component" value="Unassembled WGS sequence"/>
</dbReference>
<protein>
    <submittedName>
        <fullName evidence="2">N-acetyltransferase</fullName>
    </submittedName>
</protein>
<dbReference type="InterPro" id="IPR051531">
    <property type="entry name" value="N-acetyltransferase"/>
</dbReference>
<reference evidence="3" key="2">
    <citation type="submission" date="2019-06" db="EMBL/GenBank/DDBJ databases">
        <title>Co-occurence of chitin degradation, pigmentation and bioactivity in marine Pseudoalteromonas.</title>
        <authorList>
            <person name="Sonnenschein E.C."/>
            <person name="Bech P.K."/>
        </authorList>
    </citation>
    <scope>NUCLEOTIDE SEQUENCE [LARGE SCALE GENOMIC DNA]</scope>
    <source>
        <strain evidence="3">S2897</strain>
    </source>
</reference>
<dbReference type="RefSeq" id="WP_138547331.1">
    <property type="nucleotide sequence ID" value="NZ_PNCG01000002.1"/>
</dbReference>
<dbReference type="EMBL" id="PNCG01000002">
    <property type="protein sequence ID" value="TMP88436.1"/>
    <property type="molecule type" value="Genomic_DNA"/>
</dbReference>
<gene>
    <name evidence="2" type="ORF">CWC05_03115</name>
</gene>
<dbReference type="Gene3D" id="3.40.630.30">
    <property type="match status" value="1"/>
</dbReference>
<dbReference type="InterPro" id="IPR016181">
    <property type="entry name" value="Acyl_CoA_acyltransferase"/>
</dbReference>
<dbReference type="InterPro" id="IPR000182">
    <property type="entry name" value="GNAT_dom"/>
</dbReference>
<accession>A0A5S3ZA25</accession>
<comment type="caution">
    <text evidence="2">The sequence shown here is derived from an EMBL/GenBank/DDBJ whole genome shotgun (WGS) entry which is preliminary data.</text>
</comment>
<sequence>MNRCPSRGLSLRPIGHKDAPAMFAILSQPLVFRFNDYLPPKTKTEVRSMIQADIELLLKGQGVRFAIIHQHQVIGSCGLYNIAQGCAELGFELHPQHWGKGYMQAAIALLLAEYGRYIDKPLTRIQARVMVENHRSINTLTRAGFKPISAQLYSLALPACALDVAEQLNQAS</sequence>
<dbReference type="SUPFAM" id="SSF55729">
    <property type="entry name" value="Acyl-CoA N-acyltransferases (Nat)"/>
    <property type="match status" value="1"/>
</dbReference>
<evidence type="ECO:0000313" key="2">
    <source>
        <dbReference type="EMBL" id="TMP88436.1"/>
    </source>
</evidence>
<dbReference type="AlphaFoldDB" id="A0A5S3ZA25"/>
<dbReference type="Pfam" id="PF13302">
    <property type="entry name" value="Acetyltransf_3"/>
    <property type="match status" value="1"/>
</dbReference>
<evidence type="ECO:0000259" key="1">
    <source>
        <dbReference type="PROSITE" id="PS51186"/>
    </source>
</evidence>
<organism evidence="2 3">
    <name type="scientific">Pseudoalteromonas ruthenica</name>
    <dbReference type="NCBI Taxonomy" id="151081"/>
    <lineage>
        <taxon>Bacteria</taxon>
        <taxon>Pseudomonadati</taxon>
        <taxon>Pseudomonadota</taxon>
        <taxon>Gammaproteobacteria</taxon>
        <taxon>Alteromonadales</taxon>
        <taxon>Pseudoalteromonadaceae</taxon>
        <taxon>Pseudoalteromonas</taxon>
    </lineage>
</organism>
<keyword evidence="2" id="KW-0808">Transferase</keyword>
<dbReference type="PANTHER" id="PTHR43792">
    <property type="entry name" value="GNAT FAMILY, PUTATIVE (AFU_ORTHOLOGUE AFUA_3G00765)-RELATED-RELATED"/>
    <property type="match status" value="1"/>
</dbReference>
<feature type="domain" description="N-acetyltransferase" evidence="1">
    <location>
        <begin position="9"/>
        <end position="169"/>
    </location>
</feature>
<reference evidence="2 3" key="1">
    <citation type="submission" date="2017-12" db="EMBL/GenBank/DDBJ databases">
        <authorList>
            <person name="Paulsen S."/>
            <person name="Gram L.K."/>
        </authorList>
    </citation>
    <scope>NUCLEOTIDE SEQUENCE [LARGE SCALE GENOMIC DNA]</scope>
    <source>
        <strain evidence="2 3">S2897</strain>
    </source>
</reference>
<proteinExistence type="predicted"/>
<dbReference type="PROSITE" id="PS51186">
    <property type="entry name" value="GNAT"/>
    <property type="match status" value="1"/>
</dbReference>
<name>A0A5S3ZA25_9GAMM</name>
<dbReference type="GO" id="GO:0016747">
    <property type="term" value="F:acyltransferase activity, transferring groups other than amino-acyl groups"/>
    <property type="evidence" value="ECO:0007669"/>
    <property type="project" value="InterPro"/>
</dbReference>
<evidence type="ECO:0000313" key="3">
    <source>
        <dbReference type="Proteomes" id="UP000305874"/>
    </source>
</evidence>